<keyword evidence="3 6" id="KW-1133">Transmembrane helix</keyword>
<evidence type="ECO:0000256" key="1">
    <source>
        <dbReference type="ARBA" id="ARBA00004141"/>
    </source>
</evidence>
<dbReference type="OrthoDB" id="5057163at2"/>
<dbReference type="GO" id="GO:0016874">
    <property type="term" value="F:ligase activity"/>
    <property type="evidence" value="ECO:0007669"/>
    <property type="project" value="UniProtKB-KW"/>
</dbReference>
<dbReference type="PANTHER" id="PTHR37422">
    <property type="entry name" value="TEICHURONIC ACID BIOSYNTHESIS PROTEIN TUAE"/>
    <property type="match status" value="1"/>
</dbReference>
<feature type="transmembrane region" description="Helical" evidence="6">
    <location>
        <begin position="221"/>
        <end position="237"/>
    </location>
</feature>
<dbReference type="EMBL" id="FMHV01000002">
    <property type="protein sequence ID" value="SCL23990.1"/>
    <property type="molecule type" value="Genomic_DNA"/>
</dbReference>
<evidence type="ECO:0000259" key="7">
    <source>
        <dbReference type="Pfam" id="PF04932"/>
    </source>
</evidence>
<dbReference type="GO" id="GO:0016020">
    <property type="term" value="C:membrane"/>
    <property type="evidence" value="ECO:0007669"/>
    <property type="project" value="UniProtKB-SubCell"/>
</dbReference>
<dbReference type="Proteomes" id="UP000199413">
    <property type="component" value="Unassembled WGS sequence"/>
</dbReference>
<feature type="region of interest" description="Disordered" evidence="5">
    <location>
        <begin position="1"/>
        <end position="29"/>
    </location>
</feature>
<dbReference type="AlphaFoldDB" id="A0A1C6S3B9"/>
<dbReference type="Pfam" id="PF04932">
    <property type="entry name" value="Wzy_C"/>
    <property type="match status" value="1"/>
</dbReference>
<evidence type="ECO:0000313" key="9">
    <source>
        <dbReference type="Proteomes" id="UP000199413"/>
    </source>
</evidence>
<dbReference type="STRING" id="568872.GA0070624_2837"/>
<evidence type="ECO:0000256" key="4">
    <source>
        <dbReference type="ARBA" id="ARBA00023136"/>
    </source>
</evidence>
<reference evidence="9" key="1">
    <citation type="submission" date="2016-06" db="EMBL/GenBank/DDBJ databases">
        <authorList>
            <person name="Varghese N."/>
            <person name="Submissions Spin"/>
        </authorList>
    </citation>
    <scope>NUCLEOTIDE SEQUENCE [LARGE SCALE GENOMIC DNA]</scope>
    <source>
        <strain evidence="9">DSM 45431</strain>
    </source>
</reference>
<dbReference type="RefSeq" id="WP_091341179.1">
    <property type="nucleotide sequence ID" value="NZ_FMHV01000002.1"/>
</dbReference>
<feature type="domain" description="O-antigen ligase-related" evidence="7">
    <location>
        <begin position="205"/>
        <end position="339"/>
    </location>
</feature>
<feature type="transmembrane region" description="Helical" evidence="6">
    <location>
        <begin position="174"/>
        <end position="192"/>
    </location>
</feature>
<keyword evidence="8" id="KW-0436">Ligase</keyword>
<evidence type="ECO:0000256" key="6">
    <source>
        <dbReference type="SAM" id="Phobius"/>
    </source>
</evidence>
<proteinExistence type="predicted"/>
<evidence type="ECO:0000256" key="2">
    <source>
        <dbReference type="ARBA" id="ARBA00022692"/>
    </source>
</evidence>
<protein>
    <submittedName>
        <fullName evidence="8">O-antigen ligase</fullName>
    </submittedName>
</protein>
<comment type="subcellular location">
    <subcellularLocation>
        <location evidence="1">Membrane</location>
        <topology evidence="1">Multi-pass membrane protein</topology>
    </subcellularLocation>
</comment>
<keyword evidence="9" id="KW-1185">Reference proteome</keyword>
<feature type="transmembrane region" description="Helical" evidence="6">
    <location>
        <begin position="199"/>
        <end position="215"/>
    </location>
</feature>
<dbReference type="InterPro" id="IPR007016">
    <property type="entry name" value="O-antigen_ligase-rel_domated"/>
</dbReference>
<feature type="transmembrane region" description="Helical" evidence="6">
    <location>
        <begin position="387"/>
        <end position="405"/>
    </location>
</feature>
<keyword evidence="4 6" id="KW-0472">Membrane</keyword>
<organism evidence="8 9">
    <name type="scientific">Micromonospora rhizosphaerae</name>
    <dbReference type="NCBI Taxonomy" id="568872"/>
    <lineage>
        <taxon>Bacteria</taxon>
        <taxon>Bacillati</taxon>
        <taxon>Actinomycetota</taxon>
        <taxon>Actinomycetes</taxon>
        <taxon>Micromonosporales</taxon>
        <taxon>Micromonosporaceae</taxon>
        <taxon>Micromonospora</taxon>
    </lineage>
</organism>
<feature type="transmembrane region" description="Helical" evidence="6">
    <location>
        <begin position="86"/>
        <end position="104"/>
    </location>
</feature>
<evidence type="ECO:0000256" key="5">
    <source>
        <dbReference type="SAM" id="MobiDB-lite"/>
    </source>
</evidence>
<keyword evidence="2 6" id="KW-0812">Transmembrane</keyword>
<accession>A0A1C6S3B9</accession>
<feature type="transmembrane region" description="Helical" evidence="6">
    <location>
        <begin position="334"/>
        <end position="354"/>
    </location>
</feature>
<feature type="transmembrane region" description="Helical" evidence="6">
    <location>
        <begin position="116"/>
        <end position="135"/>
    </location>
</feature>
<dbReference type="InterPro" id="IPR051533">
    <property type="entry name" value="WaaL-like"/>
</dbReference>
<sequence length="447" mass="47318">MMARGDGWSPGIENSVHSSPTADSAAAPGRRSGIVSTTIRATPVLLLLYFDLFPRLVGRSFLMIGAVLVVLLGFHELLRPTSRARVVVFWVLLTFGILAAPGVLRPPETEYGQEKLLFLVTLTLLSAAAVALIRGRRDVEMFAAMFVVCGVVLALAALAAGSPDGRSQGFGANPIWLGRATGAAVVAVAWLYYRKRLSGWWAAALALILALGLFATGSRGPMVATVVALLVLALAGLRQKVGRGRREWIGVGLMAGLAATFVAFPSLLPPRMYALLVDPSDELELSVRPEMQKATLPIIAEHPAGVGFGNWAHYSGMLKHDYPHNLWLELTAEAGWLVGGALILAVTVVAVGLWRAARVDAVAGFALALLAFNVVAVSTSGDINGNRALFSSLALGLLVLTGATLDRGGDRRGRVPDDHRRLPVGGVLRESGWAGTARGVGGEYTRR</sequence>
<evidence type="ECO:0000313" key="8">
    <source>
        <dbReference type="EMBL" id="SCL23990.1"/>
    </source>
</evidence>
<feature type="transmembrane region" description="Helical" evidence="6">
    <location>
        <begin position="249"/>
        <end position="268"/>
    </location>
</feature>
<name>A0A1C6S3B9_9ACTN</name>
<feature type="transmembrane region" description="Helical" evidence="6">
    <location>
        <begin position="361"/>
        <end position="381"/>
    </location>
</feature>
<dbReference type="PANTHER" id="PTHR37422:SF13">
    <property type="entry name" value="LIPOPOLYSACCHARIDE BIOSYNTHESIS PROTEIN PA4999-RELATED"/>
    <property type="match status" value="1"/>
</dbReference>
<feature type="transmembrane region" description="Helical" evidence="6">
    <location>
        <begin position="142"/>
        <end position="162"/>
    </location>
</feature>
<feature type="transmembrane region" description="Helical" evidence="6">
    <location>
        <begin position="56"/>
        <end position="74"/>
    </location>
</feature>
<evidence type="ECO:0000256" key="3">
    <source>
        <dbReference type="ARBA" id="ARBA00022989"/>
    </source>
</evidence>
<gene>
    <name evidence="8" type="ORF">GA0070624_2837</name>
</gene>